<organism evidence="8 9">
    <name type="scientific">Daldinia eschscholtzii</name>
    <dbReference type="NCBI Taxonomy" id="292717"/>
    <lineage>
        <taxon>Eukaryota</taxon>
        <taxon>Fungi</taxon>
        <taxon>Dikarya</taxon>
        <taxon>Ascomycota</taxon>
        <taxon>Pezizomycotina</taxon>
        <taxon>Sordariomycetes</taxon>
        <taxon>Xylariomycetidae</taxon>
        <taxon>Xylariales</taxon>
        <taxon>Hypoxylaceae</taxon>
        <taxon>Daldinia</taxon>
    </lineage>
</organism>
<evidence type="ECO:0000256" key="6">
    <source>
        <dbReference type="ARBA" id="ARBA00023033"/>
    </source>
</evidence>
<dbReference type="EMBL" id="JBANMG010000004">
    <property type="protein sequence ID" value="KAK6954275.1"/>
    <property type="molecule type" value="Genomic_DNA"/>
</dbReference>
<keyword evidence="6" id="KW-0503">Monooxygenase</keyword>
<dbReference type="Proteomes" id="UP001369815">
    <property type="component" value="Unassembled WGS sequence"/>
</dbReference>
<gene>
    <name evidence="8" type="ORF">Daesc_004242</name>
</gene>
<dbReference type="InterPro" id="IPR002938">
    <property type="entry name" value="FAD-bd"/>
</dbReference>
<keyword evidence="3" id="KW-0285">Flavoprotein</keyword>
<dbReference type="AlphaFoldDB" id="A0AAX6MNR3"/>
<dbReference type="PANTHER" id="PTHR13789:SF238">
    <property type="entry name" value="PUTATIVE (AFU_ORTHOLOGUE AFUA_2G01680)-RELATED"/>
    <property type="match status" value="1"/>
</dbReference>
<evidence type="ECO:0000256" key="2">
    <source>
        <dbReference type="ARBA" id="ARBA00007992"/>
    </source>
</evidence>
<dbReference type="SUPFAM" id="SSF54373">
    <property type="entry name" value="FAD-linked reductases, C-terminal domain"/>
    <property type="match status" value="1"/>
</dbReference>
<reference evidence="8 9" key="1">
    <citation type="journal article" date="2024" name="Front Chem Biol">
        <title>Unveiling the potential of Daldinia eschscholtzii MFLUCC 19-0629 through bioactivity and bioinformatics studies for enhanced sustainable agriculture production.</title>
        <authorList>
            <person name="Brooks S."/>
            <person name="Weaver J.A."/>
            <person name="Klomchit A."/>
            <person name="Alharthi S.A."/>
            <person name="Onlamun T."/>
            <person name="Nurani R."/>
            <person name="Vong T.K."/>
            <person name="Alberti F."/>
            <person name="Greco C."/>
        </authorList>
    </citation>
    <scope>NUCLEOTIDE SEQUENCE [LARGE SCALE GENOMIC DNA]</scope>
    <source>
        <strain evidence="8">MFLUCC 19-0629</strain>
    </source>
</reference>
<evidence type="ECO:0000256" key="1">
    <source>
        <dbReference type="ARBA" id="ARBA00005179"/>
    </source>
</evidence>
<evidence type="ECO:0000256" key="3">
    <source>
        <dbReference type="ARBA" id="ARBA00022630"/>
    </source>
</evidence>
<accession>A0AAX6MNR3</accession>
<evidence type="ECO:0000313" key="9">
    <source>
        <dbReference type="Proteomes" id="UP001369815"/>
    </source>
</evidence>
<evidence type="ECO:0000259" key="7">
    <source>
        <dbReference type="Pfam" id="PF01494"/>
    </source>
</evidence>
<keyword evidence="4" id="KW-0274">FAD</keyword>
<keyword evidence="5" id="KW-0560">Oxidoreductase</keyword>
<keyword evidence="9" id="KW-1185">Reference proteome</keyword>
<dbReference type="SUPFAM" id="SSF51905">
    <property type="entry name" value="FAD/NAD(P)-binding domain"/>
    <property type="match status" value="1"/>
</dbReference>
<dbReference type="Pfam" id="PF01494">
    <property type="entry name" value="FAD_binding_3"/>
    <property type="match status" value="1"/>
</dbReference>
<proteinExistence type="inferred from homology"/>
<name>A0AAX6MNR3_9PEZI</name>
<dbReference type="FunFam" id="3.50.50.60:FF:000115">
    <property type="entry name" value="Salicylate hydroxylase, putative"/>
    <property type="match status" value="1"/>
</dbReference>
<protein>
    <recommendedName>
        <fullName evidence="7">FAD-binding domain-containing protein</fullName>
    </recommendedName>
</protein>
<dbReference type="PANTHER" id="PTHR13789">
    <property type="entry name" value="MONOOXYGENASE"/>
    <property type="match status" value="1"/>
</dbReference>
<sequence>MSELLTSAVCLDVIVIGAGISGLATAIETALSGHNVIVFEAEEGLHKIGNGMQITPNASLILQRWGLSDNLWASAAEPTSFTIRRYSGGALAVEEDWKNKIQARYGAPFIELHRIDFQKALYERAKELGVQFRFGEKISRVDFETGEITSQFGTSTRGDLVVAADGLWSLCRAQFLSRDFEGVPRPTGDLAYRLTIKLDRIQDLELREWVNNPKFNIWMGPKSHVVGYSLRRGTEFNLILITPDDLPSDASRQAGSVEELRALFKNWDPILTKFIELASSVKKWKLIHRKEMRRWIHDSPNSKVAFVGDCCHPVPPYLGQGANSSIEDGTVLGRLLGHVQTKEQISQVLGLYEQLRKPRGEAVTKASLEQRDVLHMIDGPKQRVRDELLLSQVDKEAKEAPFPIRMLCPQAQPWLFGYDAYAEVDKAVSECPFIIPREEDSDLGDEDSGIAFEN</sequence>
<dbReference type="PRINTS" id="PR00420">
    <property type="entry name" value="RNGMNOXGNASE"/>
</dbReference>
<dbReference type="InterPro" id="IPR050493">
    <property type="entry name" value="FAD-dep_Monooxygenase_BioMet"/>
</dbReference>
<comment type="caution">
    <text evidence="8">The sequence shown here is derived from an EMBL/GenBank/DDBJ whole genome shotgun (WGS) entry which is preliminary data.</text>
</comment>
<evidence type="ECO:0000256" key="4">
    <source>
        <dbReference type="ARBA" id="ARBA00022827"/>
    </source>
</evidence>
<evidence type="ECO:0000256" key="5">
    <source>
        <dbReference type="ARBA" id="ARBA00023002"/>
    </source>
</evidence>
<dbReference type="InterPro" id="IPR036188">
    <property type="entry name" value="FAD/NAD-bd_sf"/>
</dbReference>
<dbReference type="GO" id="GO:0004497">
    <property type="term" value="F:monooxygenase activity"/>
    <property type="evidence" value="ECO:0007669"/>
    <property type="project" value="UniProtKB-KW"/>
</dbReference>
<comment type="pathway">
    <text evidence="1">Secondary metabolite biosynthesis.</text>
</comment>
<dbReference type="GO" id="GO:0071949">
    <property type="term" value="F:FAD binding"/>
    <property type="evidence" value="ECO:0007669"/>
    <property type="project" value="InterPro"/>
</dbReference>
<comment type="similarity">
    <text evidence="2">Belongs to the paxM FAD-dependent monooxygenase family.</text>
</comment>
<evidence type="ECO:0000313" key="8">
    <source>
        <dbReference type="EMBL" id="KAK6954275.1"/>
    </source>
</evidence>
<dbReference type="Gene3D" id="3.50.50.60">
    <property type="entry name" value="FAD/NAD(P)-binding domain"/>
    <property type="match status" value="1"/>
</dbReference>
<feature type="domain" description="FAD-binding" evidence="7">
    <location>
        <begin position="12"/>
        <end position="366"/>
    </location>
</feature>